<feature type="transmembrane region" description="Helical" evidence="1">
    <location>
        <begin position="12"/>
        <end position="29"/>
    </location>
</feature>
<dbReference type="SUPFAM" id="SSF141868">
    <property type="entry name" value="EAL domain-like"/>
    <property type="match status" value="1"/>
</dbReference>
<dbReference type="EMBL" id="CP041235">
    <property type="protein sequence ID" value="QOP43182.1"/>
    <property type="molecule type" value="Genomic_DNA"/>
</dbReference>
<keyword evidence="5" id="KW-1185">Reference proteome</keyword>
<keyword evidence="1" id="KW-0472">Membrane</keyword>
<dbReference type="InterPro" id="IPR000160">
    <property type="entry name" value="GGDEF_dom"/>
</dbReference>
<dbReference type="InterPro" id="IPR043128">
    <property type="entry name" value="Rev_trsase/Diguanyl_cyclase"/>
</dbReference>
<evidence type="ECO:0000259" key="3">
    <source>
        <dbReference type="PROSITE" id="PS50887"/>
    </source>
</evidence>
<dbReference type="PROSITE" id="PS50887">
    <property type="entry name" value="GGDEF"/>
    <property type="match status" value="1"/>
</dbReference>
<evidence type="ECO:0000259" key="2">
    <source>
        <dbReference type="PROSITE" id="PS50883"/>
    </source>
</evidence>
<dbReference type="Pfam" id="PF00563">
    <property type="entry name" value="EAL"/>
    <property type="match status" value="1"/>
</dbReference>
<dbReference type="InterPro" id="IPR029787">
    <property type="entry name" value="Nucleotide_cyclase"/>
</dbReference>
<accession>A0A7M1B3C8</accession>
<dbReference type="PANTHER" id="PTHR33121">
    <property type="entry name" value="CYCLIC DI-GMP PHOSPHODIESTERASE PDEF"/>
    <property type="match status" value="1"/>
</dbReference>
<dbReference type="CDD" id="cd01948">
    <property type="entry name" value="EAL"/>
    <property type="match status" value="1"/>
</dbReference>
<reference evidence="4 5" key="1">
    <citation type="submission" date="2019-06" db="EMBL/GenBank/DDBJ databases">
        <title>Sulfurimonas gotlandica sp. nov., a chemoautotrophic and psychrotolerant epsilonproteobacterium isolated from a pelagic redoxcline, and an emended description of the genus Sulfurimonas.</title>
        <authorList>
            <person name="Wang S."/>
            <person name="Jiang L."/>
            <person name="Shao Z."/>
        </authorList>
    </citation>
    <scope>NUCLEOTIDE SEQUENCE [LARGE SCALE GENOMIC DNA]</scope>
    <source>
        <strain evidence="4 5">S2-6</strain>
    </source>
</reference>
<dbReference type="NCBIfam" id="TIGR00254">
    <property type="entry name" value="GGDEF"/>
    <property type="match status" value="1"/>
</dbReference>
<dbReference type="InterPro" id="IPR050706">
    <property type="entry name" value="Cyclic-di-GMP_PDE-like"/>
</dbReference>
<dbReference type="SMART" id="SM00052">
    <property type="entry name" value="EAL"/>
    <property type="match status" value="1"/>
</dbReference>
<name>A0A7M1B3C8_9BACT</name>
<feature type="domain" description="GGDEF" evidence="3">
    <location>
        <begin position="262"/>
        <end position="391"/>
    </location>
</feature>
<dbReference type="Pfam" id="PF00990">
    <property type="entry name" value="GGDEF"/>
    <property type="match status" value="1"/>
</dbReference>
<evidence type="ECO:0000313" key="4">
    <source>
        <dbReference type="EMBL" id="QOP43182.1"/>
    </source>
</evidence>
<keyword evidence="1" id="KW-1133">Transmembrane helix</keyword>
<dbReference type="KEGG" id="ssei:FJR45_04155"/>
<protein>
    <submittedName>
        <fullName evidence="4">EAL domain-containing protein</fullName>
    </submittedName>
</protein>
<organism evidence="4 5">
    <name type="scientific">Sulfurimonas sediminis</name>
    <dbReference type="NCBI Taxonomy" id="2590020"/>
    <lineage>
        <taxon>Bacteria</taxon>
        <taxon>Pseudomonadati</taxon>
        <taxon>Campylobacterota</taxon>
        <taxon>Epsilonproteobacteria</taxon>
        <taxon>Campylobacterales</taxon>
        <taxon>Sulfurimonadaceae</taxon>
        <taxon>Sulfurimonas</taxon>
    </lineage>
</organism>
<dbReference type="InterPro" id="IPR001633">
    <property type="entry name" value="EAL_dom"/>
</dbReference>
<dbReference type="InterPro" id="IPR035919">
    <property type="entry name" value="EAL_sf"/>
</dbReference>
<dbReference type="SMART" id="SM00267">
    <property type="entry name" value="GGDEF"/>
    <property type="match status" value="1"/>
</dbReference>
<sequence>MFNSKLINFKNLLIFILIYTLFFFLYRLYSYSTAEKALHANIRQELLHGANSVPLILKSTYHDDNLLANKPTYAQDFENIKNLTQFIRNTRLAYVYSFIRDKNNIIRFSSSSAKEKDLEQNSSDIYSFDTYTDPQLQELFNTTNFNQPLFNHSKDKWGDFYSVYILKQTKNGKKYVVGADYNIQDIITLKHILLSKILYLIVPVFFIILFYMFFNFIVVKRLNSIVKQKTDEIKKAYNVDALTQLENAKKLVYDLTKNHNGTPFFIAILDIEHFGMLNDIYGYAYGNEYLRYVAKLLQKNIPVDLKLYKLHADLFCIVNTQTMAVKTFMQKTEDILSALHQQKFTCEGYKTTLSMKAGIGEVVESSNPFIHAEIALKFAKQHNMLLALYHENMNHNKKNKRILDDIDYALQYNKVYSYLQPIYDVKQHKIIKYETLMRIERQNGEIVAPWYFLDVAKKTPLYHKLSLQMFTQVIQIAKKNPSLSFSFNISALDIQNSEFCEAIFTQAVQEDIAGQLTLEILESEEFDNFDALCEFIQKAKDARITIAMDDFGSGYSNLSNVIKLNLNYLKIDGSIVKYIASDIHYEKLFKNIINLAKELDLITIAEYIEDETIQNKAIELGIDMLQGYHIGKPLPNILD</sequence>
<proteinExistence type="predicted"/>
<dbReference type="AlphaFoldDB" id="A0A7M1B3C8"/>
<dbReference type="Gene3D" id="3.30.70.270">
    <property type="match status" value="1"/>
</dbReference>
<gene>
    <name evidence="4" type="ORF">FJR45_04155</name>
</gene>
<evidence type="ECO:0000256" key="1">
    <source>
        <dbReference type="SAM" id="Phobius"/>
    </source>
</evidence>
<dbReference type="PANTHER" id="PTHR33121:SF79">
    <property type="entry name" value="CYCLIC DI-GMP PHOSPHODIESTERASE PDED-RELATED"/>
    <property type="match status" value="1"/>
</dbReference>
<feature type="transmembrane region" description="Helical" evidence="1">
    <location>
        <begin position="197"/>
        <end position="219"/>
    </location>
</feature>
<dbReference type="Gene3D" id="3.20.20.450">
    <property type="entry name" value="EAL domain"/>
    <property type="match status" value="1"/>
</dbReference>
<keyword evidence="1" id="KW-0812">Transmembrane</keyword>
<evidence type="ECO:0000313" key="5">
    <source>
        <dbReference type="Proteomes" id="UP000593719"/>
    </source>
</evidence>
<feature type="domain" description="EAL" evidence="2">
    <location>
        <begin position="399"/>
        <end position="639"/>
    </location>
</feature>
<dbReference type="PROSITE" id="PS50883">
    <property type="entry name" value="EAL"/>
    <property type="match status" value="1"/>
</dbReference>
<dbReference type="SUPFAM" id="SSF55073">
    <property type="entry name" value="Nucleotide cyclase"/>
    <property type="match status" value="1"/>
</dbReference>
<dbReference type="GO" id="GO:0071111">
    <property type="term" value="F:cyclic-guanylate-specific phosphodiesterase activity"/>
    <property type="evidence" value="ECO:0007669"/>
    <property type="project" value="InterPro"/>
</dbReference>
<dbReference type="Proteomes" id="UP000593719">
    <property type="component" value="Chromosome"/>
</dbReference>